<dbReference type="SUPFAM" id="SSF52058">
    <property type="entry name" value="L domain-like"/>
    <property type="match status" value="1"/>
</dbReference>
<dbReference type="Gene3D" id="3.80.10.10">
    <property type="entry name" value="Ribonuclease Inhibitor"/>
    <property type="match status" value="2"/>
</dbReference>
<name>A0ABQ5K452_9EUKA</name>
<evidence type="ECO:0000259" key="4">
    <source>
        <dbReference type="PROSITE" id="PS00022"/>
    </source>
</evidence>
<evidence type="ECO:0000256" key="1">
    <source>
        <dbReference type="ARBA" id="ARBA00022614"/>
    </source>
</evidence>
<keyword evidence="1" id="KW-0433">Leucine-rich repeat</keyword>
<keyword evidence="3" id="KW-0472">Membrane</keyword>
<keyword evidence="3" id="KW-1133">Transmembrane helix</keyword>
<dbReference type="InterPro" id="IPR032675">
    <property type="entry name" value="LRR_dom_sf"/>
</dbReference>
<evidence type="ECO:0000256" key="3">
    <source>
        <dbReference type="SAM" id="Phobius"/>
    </source>
</evidence>
<dbReference type="PROSITE" id="PS00022">
    <property type="entry name" value="EGF_1"/>
    <property type="match status" value="1"/>
</dbReference>
<dbReference type="InterPro" id="IPR001611">
    <property type="entry name" value="Leu-rich_rpt"/>
</dbReference>
<evidence type="ECO:0000313" key="7">
    <source>
        <dbReference type="Proteomes" id="UP001057375"/>
    </source>
</evidence>
<dbReference type="PROSITE" id="PS51450">
    <property type="entry name" value="LRR"/>
    <property type="match status" value="1"/>
</dbReference>
<keyword evidence="3" id="KW-0812">Transmembrane</keyword>
<dbReference type="EMBL" id="BQXS01012735">
    <property type="protein sequence ID" value="GKT27336.1"/>
    <property type="molecule type" value="Genomic_DNA"/>
</dbReference>
<proteinExistence type="predicted"/>
<dbReference type="Proteomes" id="UP001057375">
    <property type="component" value="Unassembled WGS sequence"/>
</dbReference>
<gene>
    <name evidence="6" type="ORF">ADUPG1_013776</name>
</gene>
<dbReference type="InterPro" id="IPR000742">
    <property type="entry name" value="EGF"/>
</dbReference>
<keyword evidence="7" id="KW-1185">Reference proteome</keyword>
<evidence type="ECO:0000256" key="2">
    <source>
        <dbReference type="ARBA" id="ARBA00022737"/>
    </source>
</evidence>
<dbReference type="Gene3D" id="2.10.25.10">
    <property type="entry name" value="Laminin"/>
    <property type="match status" value="1"/>
</dbReference>
<organism evidence="6 7">
    <name type="scientific">Aduncisulcus paluster</name>
    <dbReference type="NCBI Taxonomy" id="2918883"/>
    <lineage>
        <taxon>Eukaryota</taxon>
        <taxon>Metamonada</taxon>
        <taxon>Carpediemonas-like organisms</taxon>
        <taxon>Aduncisulcus</taxon>
    </lineage>
</organism>
<sequence length="656" mass="71167">MHPICTCISQNTSNANNDSTTPMNVYIPDDNTRRDVCNSIGYGVNLCDATMYEMARLKHSGISHSGGPISDIEGLEYLLNIGDMDISYNSIISIDSFDTSSQLNVLTLNDNSITSLGNLIDVSRLISVNASGNNNMYDVSTLYRSVGLYEWTMNTSTGSNAICRSESDDEYLQFLQSVFPGIDPTSDLGNSCPLNPTGATSCTGNDQCPSVVLNEVYNASSQQKQCAAIAKSTGSVADDSLVCYTIHDDNLRAYLLDTFKNIKAEENGMIPVSQIRSHVTGSLSIAQAQQNYGHISTLLGLEFAVGLTELDLSDYDLSNDVDKSVVKILTKTVILKDDASTTYGLQTLDVSNGTGIRRLSDIFDLTPIDDSIDNVTQPFRIQNLNISYTEISDLSPLISTALFPVDGLSTLSGDGAKVCDNDDENPDVMNYLVDYFTNISINSISLDSQNCECIESALFVDDHIVCNQKKDGVWDTDCWYGYYHDRATDQCKMACSSQMKLNSDGECVADESVTADYAASVQLCDSVMPQTYAILNVDASDVECVCDNGYVGSSCQLVCDSDVNCNGNGSCDFGYVDGGVEAIKCICVEGYDGIYCSNNSSKNNSWIWILVGAVVLIVIVPIITIVIFKSKKKGKYEPIPSLDPNNNIITSESLLI</sequence>
<reference evidence="6" key="1">
    <citation type="submission" date="2022-03" db="EMBL/GenBank/DDBJ databases">
        <title>Draft genome sequence of Aduncisulcus paluster, a free-living microaerophilic Fornicata.</title>
        <authorList>
            <person name="Yuyama I."/>
            <person name="Kume K."/>
            <person name="Tamura T."/>
            <person name="Inagaki Y."/>
            <person name="Hashimoto T."/>
        </authorList>
    </citation>
    <scope>NUCLEOTIDE SEQUENCE</scope>
    <source>
        <strain evidence="6">NY0171</strain>
    </source>
</reference>
<evidence type="ECO:0000259" key="5">
    <source>
        <dbReference type="PROSITE" id="PS01186"/>
    </source>
</evidence>
<comment type="caution">
    <text evidence="6">The sequence shown here is derived from an EMBL/GenBank/DDBJ whole genome shotgun (WGS) entry which is preliminary data.</text>
</comment>
<dbReference type="PANTHER" id="PTHR46652">
    <property type="entry name" value="LEUCINE-RICH REPEAT AND IQ DOMAIN-CONTAINING PROTEIN 1-RELATED"/>
    <property type="match status" value="1"/>
</dbReference>
<accession>A0ABQ5K452</accession>
<keyword evidence="2" id="KW-0677">Repeat</keyword>
<feature type="transmembrane region" description="Helical" evidence="3">
    <location>
        <begin position="606"/>
        <end position="628"/>
    </location>
</feature>
<feature type="domain" description="EGF-like" evidence="4 5">
    <location>
        <begin position="585"/>
        <end position="596"/>
    </location>
</feature>
<evidence type="ECO:0000313" key="6">
    <source>
        <dbReference type="EMBL" id="GKT27336.1"/>
    </source>
</evidence>
<dbReference type="InterPro" id="IPR050836">
    <property type="entry name" value="SDS22/Internalin_LRR"/>
</dbReference>
<protein>
    <recommendedName>
        <fullName evidence="4 5">EGF-like domain-containing protein</fullName>
    </recommendedName>
</protein>
<dbReference type="PROSITE" id="PS01186">
    <property type="entry name" value="EGF_2"/>
    <property type="match status" value="1"/>
</dbReference>
<dbReference type="PANTHER" id="PTHR46652:SF3">
    <property type="entry name" value="LEUCINE-RICH REPEAT-CONTAINING PROTEIN 9"/>
    <property type="match status" value="1"/>
</dbReference>